<feature type="compositionally biased region" description="Basic residues" evidence="3">
    <location>
        <begin position="195"/>
        <end position="205"/>
    </location>
</feature>
<proteinExistence type="inferred from homology"/>
<keyword evidence="2" id="KW-0009">Actin-binding</keyword>
<feature type="region of interest" description="Disordered" evidence="3">
    <location>
        <begin position="672"/>
        <end position="719"/>
    </location>
</feature>
<feature type="region of interest" description="Disordered" evidence="3">
    <location>
        <begin position="1096"/>
        <end position="1189"/>
    </location>
</feature>
<gene>
    <name evidence="4" type="ORF">G2W53_042439</name>
</gene>
<comment type="function">
    <text evidence="2">Involved in regulation of actin and microtubule organization. Part of a WAVE complex that activates the Arp2/3 complex.</text>
</comment>
<comment type="caution">
    <text evidence="4">The sequence shown here is derived from an EMBL/GenBank/DDBJ whole genome shotgun (WGS) entry which is preliminary data.</text>
</comment>
<feature type="compositionally biased region" description="Polar residues" evidence="3">
    <location>
        <begin position="1130"/>
        <end position="1147"/>
    </location>
</feature>
<feature type="region of interest" description="Disordered" evidence="3">
    <location>
        <begin position="191"/>
        <end position="241"/>
    </location>
</feature>
<dbReference type="GO" id="GO:0034237">
    <property type="term" value="F:protein kinase A regulatory subunit binding"/>
    <property type="evidence" value="ECO:0007669"/>
    <property type="project" value="TreeGrafter"/>
</dbReference>
<dbReference type="GO" id="GO:0005856">
    <property type="term" value="C:cytoskeleton"/>
    <property type="evidence" value="ECO:0007669"/>
    <property type="project" value="UniProtKB-SubCell"/>
</dbReference>
<feature type="compositionally biased region" description="Low complexity" evidence="3">
    <location>
        <begin position="225"/>
        <end position="238"/>
    </location>
</feature>
<evidence type="ECO:0000256" key="2">
    <source>
        <dbReference type="RuleBase" id="RU367034"/>
    </source>
</evidence>
<keyword evidence="5" id="KW-1185">Reference proteome</keyword>
<feature type="compositionally biased region" description="Polar residues" evidence="3">
    <location>
        <begin position="1158"/>
        <end position="1183"/>
    </location>
</feature>
<dbReference type="GO" id="GO:0003779">
    <property type="term" value="F:actin binding"/>
    <property type="evidence" value="ECO:0007669"/>
    <property type="project" value="UniProtKB-UniRule"/>
</dbReference>
<comment type="subcellular location">
    <subcellularLocation>
        <location evidence="2">Cytoplasm</location>
        <location evidence="2">Cytoskeleton</location>
    </subcellularLocation>
</comment>
<accession>A0A834VYZ7</accession>
<dbReference type="OrthoDB" id="753427at2759"/>
<reference evidence="4" key="1">
    <citation type="submission" date="2020-09" db="EMBL/GenBank/DDBJ databases">
        <title>Genome-Enabled Discovery of Anthraquinone Biosynthesis in Senna tora.</title>
        <authorList>
            <person name="Kang S.-H."/>
            <person name="Pandey R.P."/>
            <person name="Lee C.-M."/>
            <person name="Sim J.-S."/>
            <person name="Jeong J.-T."/>
            <person name="Choi B.-S."/>
            <person name="Jung M."/>
            <person name="Ginzburg D."/>
            <person name="Zhao K."/>
            <person name="Won S.Y."/>
            <person name="Oh T.-J."/>
            <person name="Yu Y."/>
            <person name="Kim N.-H."/>
            <person name="Lee O.R."/>
            <person name="Lee T.-H."/>
            <person name="Bashyal P."/>
            <person name="Kim T.-S."/>
            <person name="Lee W.-H."/>
            <person name="Kawkins C."/>
            <person name="Kim C.-K."/>
            <person name="Kim J.S."/>
            <person name="Ahn B.O."/>
            <person name="Rhee S.Y."/>
            <person name="Sohng J.K."/>
        </authorList>
    </citation>
    <scope>NUCLEOTIDE SEQUENCE</scope>
    <source>
        <tissue evidence="4">Leaf</tissue>
    </source>
</reference>
<sequence length="1388" mass="152580">MQVRNEYGLGRPELYKETNREDPKAVLDGVAVAGLVGILRQLGDLADFAAEVFHGLQEQVLTTASRSHKLMLRAKNIEASLPPLEKAILAQTSHIHFAYTSRNIGVLNESTCITGCEWHSRTTTAHNHFIYADLPHFILDSYEDCRDPPRLDLLDKFDAGGSGSCLRRYSDPTFFKRVSAYSDEAYTEKIERARKSSGSKKKRSSKWNGEILRGEQMHSNRGRMQSTSHVSGQTSSSQKASAIDVTLKSDLDHSKSFDSGDGAGYIECVFHQSNSVQPDEQEYKDSFSSRLTQKTDTLQMASPAIDGKFSHDSFEKQIFSTSNGLTWDEKEEIVDYGSQPCDRDETREVLAERQSPHMHEDEAVTSATIDCIDFLCVEERYLKPVSGRVQTDENDGRPDNYLNALNTIALDSENDHDYGTKQVEQFNSHISSKILENEVDGATSTILEHDLYDGISQSVSGDSSDKETLWDFPDTLQEIPPLLSEPHLTSLRSSLPLDVPVNIERTKILADSHNYGSSIHEKVPHISGNSDLDCSVVTNPLDDVHSLKDKVSASTETVAVPVNIEGTKNLADSYASEIPVCEEACEVSVFDCYVGISPLGAHTPNDTMSASIETDPSDVPVSKGKTKTSADSHASESSIFEQVPHKCGNSVLNCSVGTNSLGNAQALNETVSASSETVSSNVPNVGRTKNLADSDASETPNREQVPHTSGNSALDYSIGTNPMGDAHTLNVVSSFIQTVPSDVPINLERNNNLADPLASESPIHEQVPCICGNSVLNCSVSANPLGNAHNLNVNESASIETDVSSASESCDLPDEEADRINSNICDCKDTPAESANDPSVGLWTNGGLLGLEPSKPPDFMMSTSLNQGSLTSINETDSVLNHNSMLKSNGSKEEQFLSAEIAELNQDEASSRCLISHCDDQACISGKTSDCHQLSSGLGRNNEEDLEENRVLAPASVVPAAHNSKTTCTEPMKGSGENSPLLFGLGHKLLLNSFRRRVSFDEKSGPDNSLKTRVLNQSGENRSLCQSLPETTFQEQVSYEYSIYSPPPSPPLEHMKISFHPINELETSKLKLKFPDRSNHRESMRDMFPAFRLVPEPSIPLHDSGSNSDDGDTFGRSSPFVSDDCLSPHSDYNSDQWGSDASDTPNISDHETYDSSHRISFTESKLSSQETRGLYTQETSLSGPSLDFPSFDTVNPVLEKECNKHSDFNNYLKLQSQTEPTPPAPPLPPNQWWVSNLQLNEMNEKKVCISEDTEQINNPNISESTFQPRPAQVEQNITGYEDLEFHDHNSCKMKDKLNQQNMNGKREDQVGIGKDMDEKQDFLHQIRTKSFNLKHTVTGKPNAITSPTTNVKVTAILEKATAIRQLMTHNWETLQVVASDDGDNWSDT</sequence>
<dbReference type="Gene3D" id="6.10.280.150">
    <property type="match status" value="1"/>
</dbReference>
<dbReference type="GO" id="GO:2000601">
    <property type="term" value="P:positive regulation of Arp2/3 complex-mediated actin nucleation"/>
    <property type="evidence" value="ECO:0007669"/>
    <property type="project" value="TreeGrafter"/>
</dbReference>
<protein>
    <recommendedName>
        <fullName evidence="2">Protein SCAR</fullName>
    </recommendedName>
    <alternativeName>
        <fullName evidence="2">Protein WAVE</fullName>
    </alternativeName>
</protein>
<dbReference type="Gene3D" id="1.20.5.340">
    <property type="match status" value="1"/>
</dbReference>
<evidence type="ECO:0000313" key="4">
    <source>
        <dbReference type="EMBL" id="KAF7803328.1"/>
    </source>
</evidence>
<dbReference type="InterPro" id="IPR028288">
    <property type="entry name" value="SCAR/WAVE_fam"/>
</dbReference>
<dbReference type="GO" id="GO:0071933">
    <property type="term" value="F:Arp2/3 complex binding"/>
    <property type="evidence" value="ECO:0007669"/>
    <property type="project" value="TreeGrafter"/>
</dbReference>
<name>A0A834VYZ7_9FABA</name>
<dbReference type="PANTHER" id="PTHR12902">
    <property type="entry name" value="WASP-1"/>
    <property type="match status" value="1"/>
</dbReference>
<keyword evidence="2" id="KW-0963">Cytoplasm</keyword>
<organism evidence="4 5">
    <name type="scientific">Senna tora</name>
    <dbReference type="NCBI Taxonomy" id="362788"/>
    <lineage>
        <taxon>Eukaryota</taxon>
        <taxon>Viridiplantae</taxon>
        <taxon>Streptophyta</taxon>
        <taxon>Embryophyta</taxon>
        <taxon>Tracheophyta</taxon>
        <taxon>Spermatophyta</taxon>
        <taxon>Magnoliopsida</taxon>
        <taxon>eudicotyledons</taxon>
        <taxon>Gunneridae</taxon>
        <taxon>Pentapetalae</taxon>
        <taxon>rosids</taxon>
        <taxon>fabids</taxon>
        <taxon>Fabales</taxon>
        <taxon>Fabaceae</taxon>
        <taxon>Caesalpinioideae</taxon>
        <taxon>Cassia clade</taxon>
        <taxon>Senna</taxon>
    </lineage>
</organism>
<feature type="compositionally biased region" description="Basic and acidic residues" evidence="3">
    <location>
        <begin position="1148"/>
        <end position="1157"/>
    </location>
</feature>
<evidence type="ECO:0000313" key="5">
    <source>
        <dbReference type="Proteomes" id="UP000634136"/>
    </source>
</evidence>
<dbReference type="Proteomes" id="UP000634136">
    <property type="component" value="Unassembled WGS sequence"/>
</dbReference>
<feature type="compositionally biased region" description="Polar residues" evidence="3">
    <location>
        <begin position="706"/>
        <end position="719"/>
    </location>
</feature>
<evidence type="ECO:0000256" key="1">
    <source>
        <dbReference type="ARBA" id="ARBA00006993"/>
    </source>
</evidence>
<feature type="compositionally biased region" description="Low complexity" evidence="3">
    <location>
        <begin position="672"/>
        <end position="681"/>
    </location>
</feature>
<dbReference type="EMBL" id="JAAIUW010000013">
    <property type="protein sequence ID" value="KAF7803328.1"/>
    <property type="molecule type" value="Genomic_DNA"/>
</dbReference>
<feature type="region of interest" description="Disordered" evidence="3">
    <location>
        <begin position="607"/>
        <end position="640"/>
    </location>
</feature>
<comment type="similarity">
    <text evidence="1 2">Belongs to the SCAR/WAVE family.</text>
</comment>
<evidence type="ECO:0000256" key="3">
    <source>
        <dbReference type="SAM" id="MobiDB-lite"/>
    </source>
</evidence>
<dbReference type="GO" id="GO:0030036">
    <property type="term" value="P:actin cytoskeleton organization"/>
    <property type="evidence" value="ECO:0007669"/>
    <property type="project" value="UniProtKB-UniRule"/>
</dbReference>
<dbReference type="PANTHER" id="PTHR12902:SF33">
    <property type="entry name" value="PROTEIN SCAR3"/>
    <property type="match status" value="1"/>
</dbReference>
<keyword evidence="2" id="KW-0206">Cytoskeleton</keyword>